<evidence type="ECO:0000313" key="2">
    <source>
        <dbReference type="Proteomes" id="UP000237000"/>
    </source>
</evidence>
<organism evidence="1 2">
    <name type="scientific">Trema orientale</name>
    <name type="common">Charcoal tree</name>
    <name type="synonym">Celtis orientalis</name>
    <dbReference type="NCBI Taxonomy" id="63057"/>
    <lineage>
        <taxon>Eukaryota</taxon>
        <taxon>Viridiplantae</taxon>
        <taxon>Streptophyta</taxon>
        <taxon>Embryophyta</taxon>
        <taxon>Tracheophyta</taxon>
        <taxon>Spermatophyta</taxon>
        <taxon>Magnoliopsida</taxon>
        <taxon>eudicotyledons</taxon>
        <taxon>Gunneridae</taxon>
        <taxon>Pentapetalae</taxon>
        <taxon>rosids</taxon>
        <taxon>fabids</taxon>
        <taxon>Rosales</taxon>
        <taxon>Cannabaceae</taxon>
        <taxon>Trema</taxon>
    </lineage>
</organism>
<evidence type="ECO:0000313" key="1">
    <source>
        <dbReference type="EMBL" id="PON99927.1"/>
    </source>
</evidence>
<dbReference type="EMBL" id="JXTC01000016">
    <property type="protein sequence ID" value="PON99927.1"/>
    <property type="molecule type" value="Genomic_DNA"/>
</dbReference>
<dbReference type="InParanoid" id="A0A2P5FQ40"/>
<comment type="caution">
    <text evidence="1">The sequence shown here is derived from an EMBL/GenBank/DDBJ whole genome shotgun (WGS) entry which is preliminary data.</text>
</comment>
<keyword evidence="2" id="KW-1185">Reference proteome</keyword>
<dbReference type="Proteomes" id="UP000237000">
    <property type="component" value="Unassembled WGS sequence"/>
</dbReference>
<proteinExistence type="predicted"/>
<protein>
    <submittedName>
        <fullName evidence="1">Uncharacterized protein</fullName>
    </submittedName>
</protein>
<accession>A0A2P5FQ40</accession>
<feature type="non-terminal residue" evidence="1">
    <location>
        <position position="1"/>
    </location>
</feature>
<name>A0A2P5FQ40_TREOI</name>
<gene>
    <name evidence="1" type="ORF">TorRG33x02_043450</name>
</gene>
<dbReference type="AlphaFoldDB" id="A0A2P5FQ40"/>
<sequence length="73" mass="7948">TIPSSLGSPACEKDAKVLQLIEDMTQNPDSVQERVLREILILSCVSVLDPPVVAVNHTASLCRRRSSLCFLAI</sequence>
<reference evidence="2" key="1">
    <citation type="submission" date="2016-06" db="EMBL/GenBank/DDBJ databases">
        <title>Parallel loss of symbiosis genes in relatives of nitrogen-fixing non-legume Parasponia.</title>
        <authorList>
            <person name="Van Velzen R."/>
            <person name="Holmer R."/>
            <person name="Bu F."/>
            <person name="Rutten L."/>
            <person name="Van Zeijl A."/>
            <person name="Liu W."/>
            <person name="Santuari L."/>
            <person name="Cao Q."/>
            <person name="Sharma T."/>
            <person name="Shen D."/>
            <person name="Roswanjaya Y."/>
            <person name="Wardhani T."/>
            <person name="Kalhor M.S."/>
            <person name="Jansen J."/>
            <person name="Van den Hoogen J."/>
            <person name="Gungor B."/>
            <person name="Hartog M."/>
            <person name="Hontelez J."/>
            <person name="Verver J."/>
            <person name="Yang W.-C."/>
            <person name="Schijlen E."/>
            <person name="Repin R."/>
            <person name="Schilthuizen M."/>
            <person name="Schranz E."/>
            <person name="Heidstra R."/>
            <person name="Miyata K."/>
            <person name="Fedorova E."/>
            <person name="Kohlen W."/>
            <person name="Bisseling T."/>
            <person name="Smit S."/>
            <person name="Geurts R."/>
        </authorList>
    </citation>
    <scope>NUCLEOTIDE SEQUENCE [LARGE SCALE GENOMIC DNA]</scope>
    <source>
        <strain evidence="2">cv. RG33-2</strain>
    </source>
</reference>